<keyword evidence="6" id="KW-0813">Transport</keyword>
<comment type="similarity">
    <text evidence="2 6">Belongs to the MIP/aquaporin (TC 1.A.8) family.</text>
</comment>
<evidence type="ECO:0000256" key="3">
    <source>
        <dbReference type="ARBA" id="ARBA00022692"/>
    </source>
</evidence>
<dbReference type="InterPro" id="IPR000425">
    <property type="entry name" value="MIP"/>
</dbReference>
<dbReference type="Proteomes" id="UP001626550">
    <property type="component" value="Unassembled WGS sequence"/>
</dbReference>
<keyword evidence="9" id="KW-1185">Reference proteome</keyword>
<keyword evidence="3 6" id="KW-0812">Transmembrane</keyword>
<evidence type="ECO:0000256" key="6">
    <source>
        <dbReference type="RuleBase" id="RU000477"/>
    </source>
</evidence>
<sequence length="159" mass="16928">MTAGSVSAAQLNPIITFALFLTRQQSFIKMLFIWAAQLSGALVGTALMHFYWSQLLPVELKLFCLVLPNTPKVSTIFAAEATSGFLLIVVLLGVLDKARPYPFNADVSIHAPAMAIAAVHSVNVFIAGPISGNSMNPARALAPAILAGFKDFGFVVSLH</sequence>
<dbReference type="InterPro" id="IPR034294">
    <property type="entry name" value="Aquaporin_transptr"/>
</dbReference>
<comment type="subcellular location">
    <subcellularLocation>
        <location evidence="1">Membrane</location>
        <topology evidence="1">Multi-pass membrane protein</topology>
    </subcellularLocation>
</comment>
<evidence type="ECO:0000256" key="4">
    <source>
        <dbReference type="ARBA" id="ARBA00022989"/>
    </source>
</evidence>
<dbReference type="AlphaFoldDB" id="A0ABD2PSH5"/>
<dbReference type="SUPFAM" id="SSF81338">
    <property type="entry name" value="Aquaporin-like"/>
    <property type="match status" value="1"/>
</dbReference>
<evidence type="ECO:0000256" key="7">
    <source>
        <dbReference type="SAM" id="Phobius"/>
    </source>
</evidence>
<feature type="transmembrane region" description="Helical" evidence="7">
    <location>
        <begin position="31"/>
        <end position="53"/>
    </location>
</feature>
<protein>
    <submittedName>
        <fullName evidence="8">Aquaporin</fullName>
    </submittedName>
</protein>
<dbReference type="PRINTS" id="PR00783">
    <property type="entry name" value="MINTRINSICP"/>
</dbReference>
<gene>
    <name evidence="8" type="primary">NIP2-1</name>
    <name evidence="8" type="ORF">Ciccas_012068</name>
</gene>
<evidence type="ECO:0000313" key="8">
    <source>
        <dbReference type="EMBL" id="KAL3309386.1"/>
    </source>
</evidence>
<keyword evidence="4 7" id="KW-1133">Transmembrane helix</keyword>
<keyword evidence="5 7" id="KW-0472">Membrane</keyword>
<dbReference type="PANTHER" id="PTHR19139">
    <property type="entry name" value="AQUAPORIN TRANSPORTER"/>
    <property type="match status" value="1"/>
</dbReference>
<dbReference type="Gene3D" id="1.20.1080.10">
    <property type="entry name" value="Glycerol uptake facilitator protein"/>
    <property type="match status" value="1"/>
</dbReference>
<evidence type="ECO:0000256" key="5">
    <source>
        <dbReference type="ARBA" id="ARBA00023136"/>
    </source>
</evidence>
<reference evidence="8 9" key="1">
    <citation type="submission" date="2024-11" db="EMBL/GenBank/DDBJ databases">
        <title>Adaptive evolution of stress response genes in parasites aligns with host niche diversity.</title>
        <authorList>
            <person name="Hahn C."/>
            <person name="Resl P."/>
        </authorList>
    </citation>
    <scope>NUCLEOTIDE SEQUENCE [LARGE SCALE GENOMIC DNA]</scope>
    <source>
        <strain evidence="8">EGGRZ-B1_66</strain>
        <tissue evidence="8">Body</tissue>
    </source>
</reference>
<dbReference type="PANTHER" id="PTHR19139:SF199">
    <property type="entry name" value="MIP17260P"/>
    <property type="match status" value="1"/>
</dbReference>
<feature type="transmembrane region" description="Helical" evidence="7">
    <location>
        <begin position="107"/>
        <end position="128"/>
    </location>
</feature>
<dbReference type="Pfam" id="PF00230">
    <property type="entry name" value="MIP"/>
    <property type="match status" value="1"/>
</dbReference>
<name>A0ABD2PSH5_9PLAT</name>
<organism evidence="8 9">
    <name type="scientific">Cichlidogyrus casuarinus</name>
    <dbReference type="NCBI Taxonomy" id="1844966"/>
    <lineage>
        <taxon>Eukaryota</taxon>
        <taxon>Metazoa</taxon>
        <taxon>Spiralia</taxon>
        <taxon>Lophotrochozoa</taxon>
        <taxon>Platyhelminthes</taxon>
        <taxon>Monogenea</taxon>
        <taxon>Monopisthocotylea</taxon>
        <taxon>Dactylogyridea</taxon>
        <taxon>Ancyrocephalidae</taxon>
        <taxon>Cichlidogyrus</taxon>
    </lineage>
</organism>
<comment type="caution">
    <text evidence="8">The sequence shown here is derived from an EMBL/GenBank/DDBJ whole genome shotgun (WGS) entry which is preliminary data.</text>
</comment>
<dbReference type="InterPro" id="IPR023271">
    <property type="entry name" value="Aquaporin-like"/>
</dbReference>
<evidence type="ECO:0000313" key="9">
    <source>
        <dbReference type="Proteomes" id="UP001626550"/>
    </source>
</evidence>
<evidence type="ECO:0000256" key="1">
    <source>
        <dbReference type="ARBA" id="ARBA00004141"/>
    </source>
</evidence>
<proteinExistence type="inferred from homology"/>
<evidence type="ECO:0000256" key="2">
    <source>
        <dbReference type="ARBA" id="ARBA00006175"/>
    </source>
</evidence>
<dbReference type="GO" id="GO:0016020">
    <property type="term" value="C:membrane"/>
    <property type="evidence" value="ECO:0007669"/>
    <property type="project" value="UniProtKB-SubCell"/>
</dbReference>
<accession>A0ABD2PSH5</accession>
<feature type="transmembrane region" description="Helical" evidence="7">
    <location>
        <begin position="73"/>
        <end position="95"/>
    </location>
</feature>
<dbReference type="EMBL" id="JBJKFK010003985">
    <property type="protein sequence ID" value="KAL3309386.1"/>
    <property type="molecule type" value="Genomic_DNA"/>
</dbReference>